<reference evidence="6" key="1">
    <citation type="submission" date="2012-01" db="EMBL/GenBank/DDBJ databases">
        <title>The Genome Sequence of Oreochromis niloticus (Nile Tilapia).</title>
        <authorList>
            <consortium name="Broad Institute Genome Assembly Team"/>
            <consortium name="Broad Institute Sequencing Platform"/>
            <person name="Di Palma F."/>
            <person name="Johnson J."/>
            <person name="Lander E.S."/>
            <person name="Lindblad-Toh K."/>
        </authorList>
    </citation>
    <scope>NUCLEOTIDE SEQUENCE [LARGE SCALE GENOMIC DNA]</scope>
</reference>
<dbReference type="SMART" id="SM01289">
    <property type="entry name" value="PYRIN"/>
    <property type="match status" value="1"/>
</dbReference>
<dbReference type="InterPro" id="IPR001870">
    <property type="entry name" value="B30.2/SPRY"/>
</dbReference>
<dbReference type="SMART" id="SM00368">
    <property type="entry name" value="LRR_RI"/>
    <property type="match status" value="3"/>
</dbReference>
<organism evidence="5 6">
    <name type="scientific">Oreochromis niloticus</name>
    <name type="common">Nile tilapia</name>
    <name type="synonym">Tilapia nilotica</name>
    <dbReference type="NCBI Taxonomy" id="8128"/>
    <lineage>
        <taxon>Eukaryota</taxon>
        <taxon>Metazoa</taxon>
        <taxon>Chordata</taxon>
        <taxon>Craniata</taxon>
        <taxon>Vertebrata</taxon>
        <taxon>Euteleostomi</taxon>
        <taxon>Actinopterygii</taxon>
        <taxon>Neopterygii</taxon>
        <taxon>Teleostei</taxon>
        <taxon>Neoteleostei</taxon>
        <taxon>Acanthomorphata</taxon>
        <taxon>Ovalentaria</taxon>
        <taxon>Cichlomorphae</taxon>
        <taxon>Cichliformes</taxon>
        <taxon>Cichlidae</taxon>
        <taxon>African cichlids</taxon>
        <taxon>Pseudocrenilabrinae</taxon>
        <taxon>Oreochromini</taxon>
        <taxon>Oreochromis</taxon>
    </lineage>
</organism>
<dbReference type="InterPro" id="IPR003879">
    <property type="entry name" value="Butyrophylin_SPRY"/>
</dbReference>
<dbReference type="Proteomes" id="UP000005207">
    <property type="component" value="Linkage group LG15"/>
</dbReference>
<evidence type="ECO:0000256" key="2">
    <source>
        <dbReference type="ARBA" id="ARBA00022737"/>
    </source>
</evidence>
<dbReference type="SMART" id="SM00589">
    <property type="entry name" value="PRY"/>
    <property type="match status" value="1"/>
</dbReference>
<dbReference type="Pfam" id="PF02758">
    <property type="entry name" value="PYRIN"/>
    <property type="match status" value="1"/>
</dbReference>
<proteinExistence type="predicted"/>
<dbReference type="InterPro" id="IPR013320">
    <property type="entry name" value="ConA-like_dom_sf"/>
</dbReference>
<evidence type="ECO:0008006" key="7">
    <source>
        <dbReference type="Google" id="ProtNLM"/>
    </source>
</evidence>
<dbReference type="SUPFAM" id="SSF52047">
    <property type="entry name" value="RNI-like"/>
    <property type="match status" value="1"/>
</dbReference>
<protein>
    <recommendedName>
        <fullName evidence="7">B30.2/SPRY domain-containing protein</fullName>
    </recommendedName>
</protein>
<feature type="domain" description="B30.2/SPRY" evidence="3">
    <location>
        <begin position="227"/>
        <end position="419"/>
    </location>
</feature>
<dbReference type="GeneTree" id="ENSGT00940000162312"/>
<dbReference type="InterPro" id="IPR001611">
    <property type="entry name" value="Leu-rich_rpt"/>
</dbReference>
<dbReference type="Pfam" id="PF13516">
    <property type="entry name" value="LRR_6"/>
    <property type="match status" value="3"/>
</dbReference>
<dbReference type="Pfam" id="PF13765">
    <property type="entry name" value="PRY"/>
    <property type="match status" value="1"/>
</dbReference>
<dbReference type="SUPFAM" id="SSF47986">
    <property type="entry name" value="DEATH domain"/>
    <property type="match status" value="1"/>
</dbReference>
<dbReference type="Gene3D" id="2.60.120.920">
    <property type="match status" value="1"/>
</dbReference>
<dbReference type="Gene3D" id="1.10.533.10">
    <property type="entry name" value="Death Domain, Fas"/>
    <property type="match status" value="1"/>
</dbReference>
<dbReference type="AlphaFoldDB" id="A0A669EVV1"/>
<dbReference type="Pfam" id="PF00622">
    <property type="entry name" value="SPRY"/>
    <property type="match status" value="1"/>
</dbReference>
<sequence>MENPVEEQLLDILEELGDEKLKTFHRYLQDPHVPGGFPGFPESHLETADILETVDLMVEKYADDVMKVTSLILKKIHEEALQKCQTKFKSKLKMKLQCVFEGIAIAGNKALLSGCNLSEKSCEGLSSILSCQSSSLRELDLSNNDLGNSGVKLLSTQLASQHCKLETLSLSGCLIKEEGCSSLVKALASNTSHLRELDLSYNHPGKSGIKLLMAGQKYPSWRLNTLRVEPGGVQWLTPGLKKYSCQLTIDTNTVHTNLKLSNKNRKVTCVEEVQSYPDHPDRFDRYPQLLCSNGLTGRCYWEVEWSGDFYMSLSYRSISRKEGSKDCEFGCNDRSWSLNCSEGGPFSVWHNNRETSIFSSSSSSVSNKVAVYVDSPAGTLSFYRVSSDTLIHLHTFNTTFTETLYPGFTVYRGSSVSLC</sequence>
<dbReference type="PROSITE" id="PS50824">
    <property type="entry name" value="DAPIN"/>
    <property type="match status" value="1"/>
</dbReference>
<accession>A0A669EVV1</accession>
<keyword evidence="2" id="KW-0677">Repeat</keyword>
<dbReference type="Gene3D" id="3.80.10.10">
    <property type="entry name" value="Ribonuclease Inhibitor"/>
    <property type="match status" value="1"/>
</dbReference>
<evidence type="ECO:0000313" key="5">
    <source>
        <dbReference type="Ensembl" id="ENSONIP00000076741.1"/>
    </source>
</evidence>
<evidence type="ECO:0000259" key="3">
    <source>
        <dbReference type="PROSITE" id="PS50188"/>
    </source>
</evidence>
<dbReference type="PANTHER" id="PTHR24106">
    <property type="entry name" value="NACHT, LRR AND CARD DOMAINS-CONTAINING"/>
    <property type="match status" value="1"/>
</dbReference>
<reference evidence="5" key="3">
    <citation type="submission" date="2025-09" db="UniProtKB">
        <authorList>
            <consortium name="Ensembl"/>
        </authorList>
    </citation>
    <scope>IDENTIFICATION</scope>
</reference>
<dbReference type="InterPro" id="IPR043136">
    <property type="entry name" value="B30.2/SPRY_sf"/>
</dbReference>
<keyword evidence="6" id="KW-1185">Reference proteome</keyword>
<evidence type="ECO:0000259" key="4">
    <source>
        <dbReference type="PROSITE" id="PS50824"/>
    </source>
</evidence>
<dbReference type="InterPro" id="IPR011029">
    <property type="entry name" value="DEATH-like_dom_sf"/>
</dbReference>
<dbReference type="PRINTS" id="PR01407">
    <property type="entry name" value="BUTYPHLNCDUF"/>
</dbReference>
<dbReference type="InterPro" id="IPR004020">
    <property type="entry name" value="DAPIN"/>
</dbReference>
<reference evidence="5" key="2">
    <citation type="submission" date="2025-08" db="UniProtKB">
        <authorList>
            <consortium name="Ensembl"/>
        </authorList>
    </citation>
    <scope>IDENTIFICATION</scope>
</reference>
<dbReference type="Ensembl" id="ENSONIT00000066525.1">
    <property type="protein sequence ID" value="ENSONIP00000076741.1"/>
    <property type="gene ID" value="ENSONIG00000036345.1"/>
</dbReference>
<dbReference type="InParanoid" id="A0A669EVV1"/>
<dbReference type="InterPro" id="IPR051261">
    <property type="entry name" value="NLR"/>
</dbReference>
<dbReference type="InterPro" id="IPR006574">
    <property type="entry name" value="PRY"/>
</dbReference>
<feature type="domain" description="Pyrin" evidence="4">
    <location>
        <begin position="1"/>
        <end position="64"/>
    </location>
</feature>
<dbReference type="PROSITE" id="PS50188">
    <property type="entry name" value="B302_SPRY"/>
    <property type="match status" value="1"/>
</dbReference>
<keyword evidence="1" id="KW-0433">Leucine-rich repeat</keyword>
<dbReference type="SUPFAM" id="SSF49899">
    <property type="entry name" value="Concanavalin A-like lectins/glucanases"/>
    <property type="match status" value="1"/>
</dbReference>
<dbReference type="SMART" id="SM00449">
    <property type="entry name" value="SPRY"/>
    <property type="match status" value="1"/>
</dbReference>
<evidence type="ECO:0000313" key="6">
    <source>
        <dbReference type="Proteomes" id="UP000005207"/>
    </source>
</evidence>
<name>A0A669EVV1_ORENI</name>
<evidence type="ECO:0000256" key="1">
    <source>
        <dbReference type="ARBA" id="ARBA00022614"/>
    </source>
</evidence>
<dbReference type="CDD" id="cd16040">
    <property type="entry name" value="SPRY_PRY_SNTX"/>
    <property type="match status" value="1"/>
</dbReference>
<dbReference type="FunFam" id="2.60.120.920:FF:000037">
    <property type="entry name" value="Si:dkey-191j3.2"/>
    <property type="match status" value="1"/>
</dbReference>
<dbReference type="InterPro" id="IPR032675">
    <property type="entry name" value="LRR_dom_sf"/>
</dbReference>
<dbReference type="InterPro" id="IPR003877">
    <property type="entry name" value="SPRY_dom"/>
</dbReference>